<evidence type="ECO:0000256" key="7">
    <source>
        <dbReference type="ARBA" id="ARBA00022840"/>
    </source>
</evidence>
<keyword evidence="12" id="KW-1185">Reference proteome</keyword>
<dbReference type="InterPro" id="IPR001048">
    <property type="entry name" value="Asp/Glu/Uridylate_kinase"/>
</dbReference>
<dbReference type="CDD" id="cd04238">
    <property type="entry name" value="AAK_NAGK-like"/>
    <property type="match status" value="1"/>
</dbReference>
<evidence type="ECO:0000256" key="2">
    <source>
        <dbReference type="ARBA" id="ARBA00022571"/>
    </source>
</evidence>
<dbReference type="GO" id="GO:0003991">
    <property type="term" value="F:acetylglutamate kinase activity"/>
    <property type="evidence" value="ECO:0007669"/>
    <property type="project" value="UniProtKB-UniRule"/>
</dbReference>
<comment type="similarity">
    <text evidence="9">Belongs to the acetylglutamate kinase family. ArgB subfamily.</text>
</comment>
<comment type="catalytic activity">
    <reaction evidence="8 9">
        <text>N-acetyl-L-glutamate + ATP = N-acetyl-L-glutamyl 5-phosphate + ADP</text>
        <dbReference type="Rhea" id="RHEA:14629"/>
        <dbReference type="ChEBI" id="CHEBI:30616"/>
        <dbReference type="ChEBI" id="CHEBI:44337"/>
        <dbReference type="ChEBI" id="CHEBI:57936"/>
        <dbReference type="ChEBI" id="CHEBI:456216"/>
        <dbReference type="EC" id="2.7.2.8"/>
    </reaction>
</comment>
<dbReference type="EMBL" id="JANDBC010000001">
    <property type="protein sequence ID" value="MCP9291549.1"/>
    <property type="molecule type" value="Genomic_DNA"/>
</dbReference>
<dbReference type="RefSeq" id="WP_255134732.1">
    <property type="nucleotide sequence ID" value="NZ_JANDBC010000001.1"/>
</dbReference>
<dbReference type="NCBIfam" id="TIGR00761">
    <property type="entry name" value="argB"/>
    <property type="match status" value="1"/>
</dbReference>
<comment type="pathway">
    <text evidence="1 9">Amino-acid biosynthesis; L-arginine biosynthesis; N(2)-acetyl-L-ornithine from L-glutamate: step 2/4.</text>
</comment>
<gene>
    <name evidence="9 11" type="primary">argB</name>
    <name evidence="11" type="ORF">NM125_08145</name>
</gene>
<organism evidence="11 12">
    <name type="scientific">Gracilimonas sediminicola</name>
    <dbReference type="NCBI Taxonomy" id="2952158"/>
    <lineage>
        <taxon>Bacteria</taxon>
        <taxon>Pseudomonadati</taxon>
        <taxon>Balneolota</taxon>
        <taxon>Balneolia</taxon>
        <taxon>Balneolales</taxon>
        <taxon>Balneolaceae</taxon>
        <taxon>Gracilimonas</taxon>
    </lineage>
</organism>
<dbReference type="HAMAP" id="MF_00082">
    <property type="entry name" value="ArgB"/>
    <property type="match status" value="1"/>
</dbReference>
<dbReference type="Proteomes" id="UP001139125">
    <property type="component" value="Unassembled WGS sequence"/>
</dbReference>
<dbReference type="Gene3D" id="3.40.1160.10">
    <property type="entry name" value="Acetylglutamate kinase-like"/>
    <property type="match status" value="1"/>
</dbReference>
<dbReference type="PANTHER" id="PTHR23342">
    <property type="entry name" value="N-ACETYLGLUTAMATE SYNTHASE"/>
    <property type="match status" value="1"/>
</dbReference>
<comment type="subcellular location">
    <subcellularLocation>
        <location evidence="9">Cytoplasm</location>
    </subcellularLocation>
</comment>
<dbReference type="SUPFAM" id="SSF53633">
    <property type="entry name" value="Carbamate kinase-like"/>
    <property type="match status" value="1"/>
</dbReference>
<reference evidence="11" key="1">
    <citation type="submission" date="2022-06" db="EMBL/GenBank/DDBJ databases">
        <title>Gracilimonas sp. CAU 1638 isolated from sea sediment.</title>
        <authorList>
            <person name="Kim W."/>
        </authorList>
    </citation>
    <scope>NUCLEOTIDE SEQUENCE</scope>
    <source>
        <strain evidence="11">CAU 1638</strain>
    </source>
</reference>
<dbReference type="InterPro" id="IPR004662">
    <property type="entry name" value="AcgluKinase_fam"/>
</dbReference>
<keyword evidence="6 9" id="KW-0418">Kinase</keyword>
<evidence type="ECO:0000256" key="9">
    <source>
        <dbReference type="HAMAP-Rule" id="MF_00082"/>
    </source>
</evidence>
<protein>
    <recommendedName>
        <fullName evidence="9">Acetylglutamate kinase</fullName>
        <ecNumber evidence="9">2.7.2.8</ecNumber>
    </recommendedName>
    <alternativeName>
        <fullName evidence="9">N-acetyl-L-glutamate 5-phosphotransferase</fullName>
    </alternativeName>
    <alternativeName>
        <fullName evidence="9">NAG kinase</fullName>
        <shortName evidence="9">NAGK</shortName>
    </alternativeName>
</protein>
<keyword evidence="9" id="KW-0963">Cytoplasm</keyword>
<comment type="function">
    <text evidence="9">Catalyzes the ATP-dependent phosphorylation of N-acetyl-L-glutamate.</text>
</comment>
<evidence type="ECO:0000256" key="8">
    <source>
        <dbReference type="ARBA" id="ARBA00048141"/>
    </source>
</evidence>
<evidence type="ECO:0000256" key="4">
    <source>
        <dbReference type="ARBA" id="ARBA00022679"/>
    </source>
</evidence>
<dbReference type="GO" id="GO:0042450">
    <property type="term" value="P:L-arginine biosynthetic process via ornithine"/>
    <property type="evidence" value="ECO:0007669"/>
    <property type="project" value="UniProtKB-UniRule"/>
</dbReference>
<evidence type="ECO:0000256" key="6">
    <source>
        <dbReference type="ARBA" id="ARBA00022777"/>
    </source>
</evidence>
<accession>A0A9X2L3D5</accession>
<feature type="site" description="Transition state stabilizer" evidence="9">
    <location>
        <position position="8"/>
    </location>
</feature>
<keyword evidence="7 9" id="KW-0067">ATP-binding</keyword>
<proteinExistence type="inferred from homology"/>
<feature type="binding site" evidence="9">
    <location>
        <position position="157"/>
    </location>
    <ligand>
        <name>substrate</name>
    </ligand>
</feature>
<dbReference type="InterPro" id="IPR036393">
    <property type="entry name" value="AceGlu_kinase-like_sf"/>
</dbReference>
<keyword evidence="4 9" id="KW-0808">Transferase</keyword>
<dbReference type="AlphaFoldDB" id="A0A9X2L3D5"/>
<evidence type="ECO:0000256" key="1">
    <source>
        <dbReference type="ARBA" id="ARBA00004828"/>
    </source>
</evidence>
<dbReference type="PANTHER" id="PTHR23342:SF0">
    <property type="entry name" value="N-ACETYLGLUTAMATE SYNTHASE, MITOCHONDRIAL"/>
    <property type="match status" value="1"/>
</dbReference>
<dbReference type="Pfam" id="PF00696">
    <property type="entry name" value="AA_kinase"/>
    <property type="match status" value="1"/>
</dbReference>
<dbReference type="GO" id="GO:0005524">
    <property type="term" value="F:ATP binding"/>
    <property type="evidence" value="ECO:0007669"/>
    <property type="project" value="UniProtKB-UniRule"/>
</dbReference>
<keyword evidence="2 9" id="KW-0055">Arginine biosynthesis</keyword>
<evidence type="ECO:0000256" key="3">
    <source>
        <dbReference type="ARBA" id="ARBA00022605"/>
    </source>
</evidence>
<feature type="domain" description="Aspartate/glutamate/uridylate kinase" evidence="10">
    <location>
        <begin position="4"/>
        <end position="236"/>
    </location>
</feature>
<dbReference type="EC" id="2.7.2.8" evidence="9"/>
<name>A0A9X2L3D5_9BACT</name>
<sequence length="252" mass="27406">MKSLKVIKIGGKVIDDDQKLDHFLNDFASVKGPKILIHGGGSIATKMGERLGIKPNMIDGRRITDAETLEVITMVYGGLVNKNIVAKLHSLGAKAVGLSGADLNIIPAKKRNPKPVDFGWVGDVETIHTEWLSQFLDNEVVPVLAPLTHDQNGHILNTNADTIASSVATALSKDFETELLFCFEQPGVMNDGKLITKMNLLLYRYLKDGGIITDGMIPKLDLGFSALRKGVKVSIRSFEDVAKTESGTRLVK</sequence>
<dbReference type="GO" id="GO:0005737">
    <property type="term" value="C:cytoplasm"/>
    <property type="evidence" value="ECO:0007669"/>
    <property type="project" value="UniProtKB-SubCell"/>
</dbReference>
<dbReference type="InterPro" id="IPR037528">
    <property type="entry name" value="ArgB"/>
</dbReference>
<evidence type="ECO:0000259" key="10">
    <source>
        <dbReference type="Pfam" id="PF00696"/>
    </source>
</evidence>
<dbReference type="PIRSF" id="PIRSF000728">
    <property type="entry name" value="NAGK"/>
    <property type="match status" value="1"/>
</dbReference>
<feature type="binding site" evidence="9">
    <location>
        <position position="62"/>
    </location>
    <ligand>
        <name>substrate</name>
    </ligand>
</feature>
<evidence type="ECO:0000313" key="11">
    <source>
        <dbReference type="EMBL" id="MCP9291549.1"/>
    </source>
</evidence>
<comment type="caution">
    <text evidence="11">The sequence shown here is derived from an EMBL/GenBank/DDBJ whole genome shotgun (WGS) entry which is preliminary data.</text>
</comment>
<feature type="binding site" evidence="9">
    <location>
        <begin position="40"/>
        <end position="41"/>
    </location>
    <ligand>
        <name>substrate</name>
    </ligand>
</feature>
<keyword evidence="5 9" id="KW-0547">Nucleotide-binding</keyword>
<keyword evidence="3 9" id="KW-0028">Amino-acid biosynthesis</keyword>
<evidence type="ECO:0000313" key="12">
    <source>
        <dbReference type="Proteomes" id="UP001139125"/>
    </source>
</evidence>
<evidence type="ECO:0000256" key="5">
    <source>
        <dbReference type="ARBA" id="ARBA00022741"/>
    </source>
</evidence>
<feature type="site" description="Transition state stabilizer" evidence="9">
    <location>
        <position position="219"/>
    </location>
</feature>